<protein>
    <recommendedName>
        <fullName evidence="5">Antitoxin component YwqK of YwqJK toxin-antitoxin module</fullName>
    </recommendedName>
</protein>
<feature type="chain" id="PRO_5046392410" description="Antitoxin component YwqK of YwqJK toxin-antitoxin module" evidence="2">
    <location>
        <begin position="31"/>
        <end position="471"/>
    </location>
</feature>
<feature type="signal peptide" evidence="2">
    <location>
        <begin position="1"/>
        <end position="30"/>
    </location>
</feature>
<reference evidence="3 4" key="1">
    <citation type="submission" date="2021-05" db="EMBL/GenBank/DDBJ databases">
        <title>The draft genome of Geobacter chapellei DSM 13688.</title>
        <authorList>
            <person name="Xu Z."/>
            <person name="Masuda Y."/>
            <person name="Itoh H."/>
            <person name="Senoo K."/>
        </authorList>
    </citation>
    <scope>NUCLEOTIDE SEQUENCE [LARGE SCALE GENOMIC DNA]</scope>
    <source>
        <strain evidence="3 4">DSM 13688</strain>
    </source>
</reference>
<keyword evidence="4" id="KW-1185">Reference proteome</keyword>
<evidence type="ECO:0000313" key="3">
    <source>
        <dbReference type="EMBL" id="MBT1071104.1"/>
    </source>
</evidence>
<dbReference type="InterPro" id="IPR011652">
    <property type="entry name" value="MORN_2"/>
</dbReference>
<evidence type="ECO:0000256" key="1">
    <source>
        <dbReference type="SAM" id="MobiDB-lite"/>
    </source>
</evidence>
<keyword evidence="2" id="KW-0732">Signal</keyword>
<comment type="caution">
    <text evidence="3">The sequence shown here is derived from an EMBL/GenBank/DDBJ whole genome shotgun (WGS) entry which is preliminary data.</text>
</comment>
<evidence type="ECO:0000256" key="2">
    <source>
        <dbReference type="SAM" id="SignalP"/>
    </source>
</evidence>
<name>A0ABS5U627_9BACT</name>
<dbReference type="RefSeq" id="WP_214296807.1">
    <property type="nucleotide sequence ID" value="NZ_JAHDYS010000003.1"/>
</dbReference>
<sequence length="471" mass="52618">MITRNNMKRFKKIPAIAALILVAGSALGSADECHFPMKLGVKILDYNTICRMGDTPVAVGDDEDEGPGPNPVPKGKRDGTERCYDHNGKKVKAEFLWHKGELQKGWAFVSTNQKIDFTAKDGTLHGIARVYSKKGDLSCEIPFDHGIANGVVREFYPSGALKTVYIVEKANKTGKGEVAFDKDGEIIQLSCGPQPVHPKDAEWCGRNGKEATVEISGRRGGATRLTHRDGKLVQTEVTDKEGQRLAKIFTEPGNDRQYEQKEYFATGRLRRSFSINNGKTVGKYLLYAESGALLDEVRFSDKEKPLEHKSYYLNGKLKSHAAKFEAAAKDAAETASGKKKRSGRAEDDQFFVLKSYHDNGVIEHEGIYTTAYEGMDKDRPVWEFSRPHGMVRNYNEDGSLAFEGNYQNGRAEGLLRNINSKGIKTDEVYRQGTLQSRKQFDAGDKLLLEEEFFEDGSRSKSIRHDENAEKI</sequence>
<evidence type="ECO:0000313" key="4">
    <source>
        <dbReference type="Proteomes" id="UP000784128"/>
    </source>
</evidence>
<dbReference type="Pfam" id="PF07661">
    <property type="entry name" value="MORN_2"/>
    <property type="match status" value="2"/>
</dbReference>
<dbReference type="SUPFAM" id="SSF82185">
    <property type="entry name" value="Histone H3 K4-specific methyltransferase SET7/9 N-terminal domain"/>
    <property type="match status" value="2"/>
</dbReference>
<dbReference type="Gene3D" id="3.90.930.1">
    <property type="match status" value="3"/>
</dbReference>
<evidence type="ECO:0008006" key="5">
    <source>
        <dbReference type="Google" id="ProtNLM"/>
    </source>
</evidence>
<organism evidence="3 4">
    <name type="scientific">Pelotalea chapellei</name>
    <dbReference type="NCBI Taxonomy" id="44671"/>
    <lineage>
        <taxon>Bacteria</taxon>
        <taxon>Pseudomonadati</taxon>
        <taxon>Thermodesulfobacteriota</taxon>
        <taxon>Desulfuromonadia</taxon>
        <taxon>Geobacterales</taxon>
        <taxon>Geobacteraceae</taxon>
        <taxon>Pelotalea</taxon>
    </lineage>
</organism>
<dbReference type="EMBL" id="JAHDYS010000003">
    <property type="protein sequence ID" value="MBT1071104.1"/>
    <property type="molecule type" value="Genomic_DNA"/>
</dbReference>
<dbReference type="Proteomes" id="UP000784128">
    <property type="component" value="Unassembled WGS sequence"/>
</dbReference>
<feature type="region of interest" description="Disordered" evidence="1">
    <location>
        <begin position="57"/>
        <end position="82"/>
    </location>
</feature>
<proteinExistence type="predicted"/>
<accession>A0ABS5U627</accession>
<gene>
    <name evidence="3" type="ORF">KJB30_04875</name>
</gene>